<accession>A0A0E9VCV1</accession>
<keyword evidence="1" id="KW-0732">Signal</keyword>
<reference evidence="2" key="1">
    <citation type="submission" date="2014-11" db="EMBL/GenBank/DDBJ databases">
        <authorList>
            <person name="Amaro Gonzalez C."/>
        </authorList>
    </citation>
    <scope>NUCLEOTIDE SEQUENCE</scope>
</reference>
<evidence type="ECO:0000313" key="2">
    <source>
        <dbReference type="EMBL" id="JAH75275.1"/>
    </source>
</evidence>
<protein>
    <recommendedName>
        <fullName evidence="3">Receptor expression-enhancing protein</fullName>
    </recommendedName>
</protein>
<sequence>MCLLCYSCLLASLAKFSRSMELVKNITSWLWWWRKEIEFFVWLWNLVIYIPQVTCHLPDLKCILLVW</sequence>
<feature type="chain" id="PRO_5002433625" description="Receptor expression-enhancing protein" evidence="1">
    <location>
        <begin position="20"/>
        <end position="67"/>
    </location>
</feature>
<evidence type="ECO:0000256" key="1">
    <source>
        <dbReference type="SAM" id="SignalP"/>
    </source>
</evidence>
<dbReference type="EMBL" id="GBXM01033302">
    <property type="protein sequence ID" value="JAH75275.1"/>
    <property type="molecule type" value="Transcribed_RNA"/>
</dbReference>
<proteinExistence type="predicted"/>
<feature type="signal peptide" evidence="1">
    <location>
        <begin position="1"/>
        <end position="19"/>
    </location>
</feature>
<evidence type="ECO:0008006" key="3">
    <source>
        <dbReference type="Google" id="ProtNLM"/>
    </source>
</evidence>
<name>A0A0E9VCV1_ANGAN</name>
<dbReference type="AlphaFoldDB" id="A0A0E9VCV1"/>
<organism evidence="2">
    <name type="scientific">Anguilla anguilla</name>
    <name type="common">European freshwater eel</name>
    <name type="synonym">Muraena anguilla</name>
    <dbReference type="NCBI Taxonomy" id="7936"/>
    <lineage>
        <taxon>Eukaryota</taxon>
        <taxon>Metazoa</taxon>
        <taxon>Chordata</taxon>
        <taxon>Craniata</taxon>
        <taxon>Vertebrata</taxon>
        <taxon>Euteleostomi</taxon>
        <taxon>Actinopterygii</taxon>
        <taxon>Neopterygii</taxon>
        <taxon>Teleostei</taxon>
        <taxon>Anguilliformes</taxon>
        <taxon>Anguillidae</taxon>
        <taxon>Anguilla</taxon>
    </lineage>
</organism>
<reference evidence="2" key="2">
    <citation type="journal article" date="2015" name="Fish Shellfish Immunol.">
        <title>Early steps in the European eel (Anguilla anguilla)-Vibrio vulnificus interaction in the gills: Role of the RtxA13 toxin.</title>
        <authorList>
            <person name="Callol A."/>
            <person name="Pajuelo D."/>
            <person name="Ebbesson L."/>
            <person name="Teles M."/>
            <person name="MacKenzie S."/>
            <person name="Amaro C."/>
        </authorList>
    </citation>
    <scope>NUCLEOTIDE SEQUENCE</scope>
</reference>